<proteinExistence type="predicted"/>
<evidence type="ECO:0000256" key="1">
    <source>
        <dbReference type="SAM" id="MobiDB-lite"/>
    </source>
</evidence>
<feature type="compositionally biased region" description="Basic and acidic residues" evidence="1">
    <location>
        <begin position="1239"/>
        <end position="1263"/>
    </location>
</feature>
<dbReference type="SMART" id="SM00164">
    <property type="entry name" value="TBC"/>
    <property type="match status" value="1"/>
</dbReference>
<dbReference type="SUPFAM" id="SSF47923">
    <property type="entry name" value="Ypt/Rab-GAP domain of gyp1p"/>
    <property type="match status" value="3"/>
</dbReference>
<feature type="compositionally biased region" description="Low complexity" evidence="1">
    <location>
        <begin position="1599"/>
        <end position="1616"/>
    </location>
</feature>
<feature type="compositionally biased region" description="Basic and acidic residues" evidence="1">
    <location>
        <begin position="995"/>
        <end position="1034"/>
    </location>
</feature>
<feature type="compositionally biased region" description="Polar residues" evidence="1">
    <location>
        <begin position="121"/>
        <end position="132"/>
    </location>
</feature>
<dbReference type="InterPro" id="IPR050302">
    <property type="entry name" value="Rab_GAP_TBC_domain"/>
</dbReference>
<feature type="compositionally biased region" description="Basic and acidic residues" evidence="1">
    <location>
        <begin position="1064"/>
        <end position="1081"/>
    </location>
</feature>
<feature type="compositionally biased region" description="Basic and acidic residues" evidence="1">
    <location>
        <begin position="167"/>
        <end position="184"/>
    </location>
</feature>
<feature type="compositionally biased region" description="Basic and acidic residues" evidence="1">
    <location>
        <begin position="1186"/>
        <end position="1210"/>
    </location>
</feature>
<feature type="region of interest" description="Disordered" evidence="1">
    <location>
        <begin position="760"/>
        <end position="779"/>
    </location>
</feature>
<feature type="compositionally biased region" description="Low complexity" evidence="1">
    <location>
        <begin position="1351"/>
        <end position="1361"/>
    </location>
</feature>
<feature type="region of interest" description="Disordered" evidence="1">
    <location>
        <begin position="1685"/>
        <end position="1725"/>
    </location>
</feature>
<dbReference type="InterPro" id="IPR035969">
    <property type="entry name" value="Rab-GAP_TBC_sf"/>
</dbReference>
<evidence type="ECO:0000313" key="4">
    <source>
        <dbReference type="Proteomes" id="UP000028821"/>
    </source>
</evidence>
<feature type="compositionally biased region" description="Low complexity" evidence="1">
    <location>
        <begin position="185"/>
        <end position="197"/>
    </location>
</feature>
<feature type="compositionally biased region" description="Basic and acidic residues" evidence="1">
    <location>
        <begin position="1692"/>
        <end position="1702"/>
    </location>
</feature>
<feature type="compositionally biased region" description="Basic and acidic residues" evidence="1">
    <location>
        <begin position="22"/>
        <end position="33"/>
    </location>
</feature>
<feature type="compositionally biased region" description="Polar residues" evidence="1">
    <location>
        <begin position="1082"/>
        <end position="1100"/>
    </location>
</feature>
<dbReference type="GO" id="GO:0031267">
    <property type="term" value="F:small GTPase binding"/>
    <property type="evidence" value="ECO:0007669"/>
    <property type="project" value="TreeGrafter"/>
</dbReference>
<feature type="region of interest" description="Disordered" evidence="1">
    <location>
        <begin position="1"/>
        <end position="132"/>
    </location>
</feature>
<dbReference type="GO" id="GO:0005096">
    <property type="term" value="F:GTPase activator activity"/>
    <property type="evidence" value="ECO:0007669"/>
    <property type="project" value="TreeGrafter"/>
</dbReference>
<feature type="region of interest" description="Disordered" evidence="1">
    <location>
        <begin position="145"/>
        <end position="244"/>
    </location>
</feature>
<sequence>MAAVESSDLQTVKGPGEEEGQTEDRERGKEEGKVSPNQGRDAREDADETVSSAPREQDGEVEAAQSKTEERKILGDVRENRKCREAVDEWPGRQEFGDDVEDAEKEDGGAKGKRQDGPTRRNMQAGNSENSQDAAVAIAAVTSPILGSGPPGSGVCTPQIQVGEEGTECKDGEASRDGQRRAEAEAPTAEAGAAGSTGLSGVHTGDKVAVHEDMRDLRQHPRAFLSGVSTPVERGERQAADAGGIFETRGEASVRKVSSQVSSLASADAICLLSSSSSPSATSLPGLFSPESCAAPPDSASGEDVSQVVERLRREKAEATEIFAETVSRYDEEIRFLRAQLAACGTTKAESSFPRQRSVSSFSFVFSPFYSSTLSSVRERGDKVQESSFHPGHPSHFRRGQEKSTSLSSPPSSCALPSVSAGSFSSLEETSVSSFSSSTPASARAQALADNRAFLSTERGKDCRGSFSRLSDVLPEKPVLSPMYQGAAVKSEGKEAGGTGGLAPAGHASSGNTEKNRFFPSSIRTSGSKSGIAAFAKSPRQGQQNVVSGASAWREEGAAVAALRCTDTTGVRGPEEGGSAGAVGGASASSVDRQGDREGAALRLEASECAETAQSKRGKSSGEGSRGKEDSSPKASLQRVASRIAATSVAKKLYGMGRLASLHSSHAADLSKTPAPSPFSFFPGSFGLGAEKEDSPFRVGSANSCTPLFASRSGGKPFPDTTGGERGTALSTAAGVEESPAAGTVADGCLASSSESLEAAEAVGGRDGSETEVAEEGKKDRRVSLGAGLARFASCSVAALSDPQLGRSESASLSSSQTGEKAESGSSGVVRSWRALLFRDKSSHASSSSSSLSKGGCRGFGGGFSFKGREKREDAAFFSARESGQLSAPSSLRLRRGGRELRGGARRPEADASVLHAATWIDEILPDWDAQRHSPLFKQLLHAGVPAEVRGEVWKKAVGDQLCITPRLYELLLSRVQHVRSYLLRTSSRYRDRIAETMRTDDDGDAEERSAAGEKEQDVEKAEAEKEEEKKAKPESVQGQLEADLHSRQGCCACCRHQRKPRLHEKGGAESPRRLPTRTDGDTSLSPEEAFSGTSNSVPFSASGEKRSRGFVSPRCCCCCISCGSCEHAPSRPASPSSASGASFASCPCGFFNWEPDVFSAFQTIAMDLHRTLPRLGACKARASRPPREAKKREERRVDAGDKESRERATDAAPTQTESGERTEQAEKVEEPAAEGEGEGEKAESEERAKTSVRDAEGDEKRTRGARVARDEEEEGKDRREVAAEGHEMWFAGEDENEVGEMKERKATVWNAKDRVSRGDSQEPGKRSTDTLRRDSSPSTPKSDGDCNVPSSSASSYSSSRSRSKSRERVDKQAVQPLPFGVPASHMMYEYLRCVLEAYAVFRPDVGYVQGMAYLAGAFLLYMDEYSAFVCLSNLLLRKSLHAFYTFDMAVVGLYFRTFDALLVQKLPQIAAHFEACGVRSDVFLIEWMYTLFTRCLPFELVSRVWDFFLVEGDIVLFQASLAILSYFHDELLGGSMDECMAVLSSSTTTHFQAMELDRFFACFHALALTQEHLQATMQTVAAALSRQRHQKQSSRVAPLPSKSSFNSSHLSSPNSTDASSCLSSSSSSCASSSSSSCASSSSSSCASSSSSSCASSSSSSCLSSSSLSSTGVSGAGGLACMAFSPAEESEIQPRKDAREGSDGSEADAGEERKMERENGEIEVQ</sequence>
<feature type="region of interest" description="Disordered" evidence="1">
    <location>
        <begin position="490"/>
        <end position="525"/>
    </location>
</feature>
<dbReference type="PANTHER" id="PTHR47219:SF9">
    <property type="entry name" value="GTPASE ACTIVATING PROTEIN AND CENTROSOME-ASSOCIATED, ISOFORM B"/>
    <property type="match status" value="1"/>
</dbReference>
<feature type="region of interest" description="Disordered" evidence="1">
    <location>
        <begin position="1593"/>
        <end position="1616"/>
    </location>
</feature>
<feature type="compositionally biased region" description="Basic and acidic residues" evidence="1">
    <location>
        <begin position="1276"/>
        <end position="1288"/>
    </location>
</feature>
<dbReference type="PROSITE" id="PS50086">
    <property type="entry name" value="TBC_RABGAP"/>
    <property type="match status" value="1"/>
</dbReference>
<feature type="region of interest" description="Disordered" evidence="1">
    <location>
        <begin position="1064"/>
        <end position="1111"/>
    </location>
</feature>
<accession>A0A086QPJ2</accession>
<feature type="region of interest" description="Disordered" evidence="1">
    <location>
        <begin position="569"/>
        <end position="639"/>
    </location>
</feature>
<dbReference type="VEuPathDB" id="ToxoDB:TGMAS_221710"/>
<protein>
    <submittedName>
        <fullName evidence="3">TBC domain-containing protein</fullName>
    </submittedName>
</protein>
<feature type="compositionally biased region" description="Basic and acidic residues" evidence="1">
    <location>
        <begin position="1219"/>
        <end position="1231"/>
    </location>
</feature>
<dbReference type="Gene3D" id="1.10.472.80">
    <property type="entry name" value="Ypt/Rab-GAP domain of gyp1p, domain 3"/>
    <property type="match status" value="1"/>
</dbReference>
<feature type="compositionally biased region" description="Basic and acidic residues" evidence="1">
    <location>
        <begin position="1300"/>
        <end position="1336"/>
    </location>
</feature>
<dbReference type="PANTHER" id="PTHR47219">
    <property type="entry name" value="RAB GTPASE-ACTIVATING PROTEIN 1-LIKE"/>
    <property type="match status" value="1"/>
</dbReference>
<name>A0A086QPJ2_TOXGO</name>
<dbReference type="OrthoDB" id="333940at2759"/>
<dbReference type="Pfam" id="PF00566">
    <property type="entry name" value="RabGAP-TBC"/>
    <property type="match status" value="1"/>
</dbReference>
<feature type="compositionally biased region" description="Basic and acidic residues" evidence="1">
    <location>
        <begin position="106"/>
        <end position="119"/>
    </location>
</feature>
<gene>
    <name evidence="3" type="ORF">TGMAS_221710</name>
</gene>
<feature type="compositionally biased region" description="Basic and acidic residues" evidence="1">
    <location>
        <begin position="67"/>
        <end position="96"/>
    </location>
</feature>
<reference evidence="3 4" key="1">
    <citation type="submission" date="2014-04" db="EMBL/GenBank/DDBJ databases">
        <authorList>
            <person name="Sibley D."/>
            <person name="Venepally P."/>
            <person name="Karamycheva S."/>
            <person name="Hadjithomas M."/>
            <person name="Khan A."/>
            <person name="Brunk B."/>
            <person name="Roos D."/>
            <person name="Caler E."/>
            <person name="Lorenzi H."/>
        </authorList>
    </citation>
    <scope>NUCLEOTIDE SEQUENCE [LARGE SCALE GENOMIC DNA]</scope>
    <source>
        <strain evidence="3 4">MAS</strain>
    </source>
</reference>
<feature type="domain" description="Rab-GAP TBC" evidence="2">
    <location>
        <begin position="944"/>
        <end position="1513"/>
    </location>
</feature>
<organism evidence="3 4">
    <name type="scientific">Toxoplasma gondii MAS</name>
    <dbReference type="NCBI Taxonomy" id="943118"/>
    <lineage>
        <taxon>Eukaryota</taxon>
        <taxon>Sar</taxon>
        <taxon>Alveolata</taxon>
        <taxon>Apicomplexa</taxon>
        <taxon>Conoidasida</taxon>
        <taxon>Coccidia</taxon>
        <taxon>Eucoccidiorida</taxon>
        <taxon>Eimeriorina</taxon>
        <taxon>Sarcocystidae</taxon>
        <taxon>Toxoplasma</taxon>
    </lineage>
</organism>
<evidence type="ECO:0000259" key="2">
    <source>
        <dbReference type="PROSITE" id="PS50086"/>
    </source>
</evidence>
<feature type="region of interest" description="Disordered" evidence="1">
    <location>
        <begin position="1180"/>
        <end position="1372"/>
    </location>
</feature>
<feature type="compositionally biased region" description="Basic and acidic residues" evidence="1">
    <location>
        <begin position="1710"/>
        <end position="1725"/>
    </location>
</feature>
<feature type="region of interest" description="Disordered" evidence="1">
    <location>
        <begin position="381"/>
        <end position="414"/>
    </location>
</feature>
<feature type="region of interest" description="Disordered" evidence="1">
    <location>
        <begin position="807"/>
        <end position="827"/>
    </location>
</feature>
<dbReference type="EMBL" id="AEXC02001184">
    <property type="protein sequence ID" value="KFH14524.1"/>
    <property type="molecule type" value="Genomic_DNA"/>
</dbReference>
<dbReference type="InterPro" id="IPR000195">
    <property type="entry name" value="Rab-GAP-TBC_dom"/>
</dbReference>
<feature type="compositionally biased region" description="Basic and acidic residues" evidence="1">
    <location>
        <begin position="204"/>
        <end position="219"/>
    </location>
</feature>
<dbReference type="Gene3D" id="1.10.8.270">
    <property type="entry name" value="putative rabgap domain of human tbc1 domain family member 14 like domains"/>
    <property type="match status" value="1"/>
</dbReference>
<dbReference type="Gene3D" id="1.10.10.750">
    <property type="entry name" value="Ypt/Rab-GAP domain of gyp1p, domain 1"/>
    <property type="match status" value="1"/>
</dbReference>
<evidence type="ECO:0000313" key="3">
    <source>
        <dbReference type="EMBL" id="KFH14524.1"/>
    </source>
</evidence>
<feature type="region of interest" description="Disordered" evidence="1">
    <location>
        <begin position="995"/>
        <end position="1040"/>
    </location>
</feature>
<feature type="compositionally biased region" description="Low complexity" evidence="1">
    <location>
        <begin position="404"/>
        <end position="414"/>
    </location>
</feature>
<comment type="caution">
    <text evidence="3">The sequence shown here is derived from an EMBL/GenBank/DDBJ whole genome shotgun (WGS) entry which is preliminary data.</text>
</comment>
<dbReference type="Proteomes" id="UP000028821">
    <property type="component" value="Unassembled WGS sequence"/>
</dbReference>